<proteinExistence type="inferred from homology"/>
<dbReference type="InterPro" id="IPR030678">
    <property type="entry name" value="Peptide/Ni-bd"/>
</dbReference>
<comment type="caution">
    <text evidence="5">The sequence shown here is derived from an EMBL/GenBank/DDBJ whole genome shotgun (WGS) entry which is preliminary data.</text>
</comment>
<dbReference type="GO" id="GO:0015833">
    <property type="term" value="P:peptide transport"/>
    <property type="evidence" value="ECO:0007669"/>
    <property type="project" value="TreeGrafter"/>
</dbReference>
<keyword evidence="3" id="KW-0732">Signal</keyword>
<dbReference type="PANTHER" id="PTHR30290:SF9">
    <property type="entry name" value="OLIGOPEPTIDE-BINDING PROTEIN APPA"/>
    <property type="match status" value="1"/>
</dbReference>
<dbReference type="PIRSF" id="PIRSF002741">
    <property type="entry name" value="MppA"/>
    <property type="match status" value="1"/>
</dbReference>
<sequence>MIRYLLLILLLGALGGWFALRVSWESVFTEGLVGQPVDLIPGQGPDNPVDELLERLLFRSLFSYAEDGEIRPDLAESYQVSADGKVYTVSLKESFWRDGRPVTSSDVAFTFARDSAFADVVIEQEGGREVRFWLKNPLASFLDVLTRPIAPAHFRELSLQDLGNGDFTIVQVEQEGETVKELMLKNLSEAPIKNIRFKFFVREDDLIAAAQSGEVDALSALNFSDPSFSLYRAPIFDRYFSLFFNLNSQNNLIKNKGFRRAAALKSPLPAGGVEVNGPFSGTWAQAGLPFPKFSADPVGQFSGAITITVVDSGRLPEIAQTIAQSWRENLGIQAEVRLIAAATLNRVLEQRDFEAIFLGQTVERDPDRYGLWHSSAKDFPGQNVSGYSDPRADRALEEARKTADRAARLSHYLNFQRLFIEDNPAVLLYHPVFPYWVSRKFTGVNLTPIFSPEERFWNFREWKLAFPARGGKTGQ</sequence>
<dbReference type="CDD" id="cd00995">
    <property type="entry name" value="PBP2_NikA_DppA_OppA_like"/>
    <property type="match status" value="1"/>
</dbReference>
<feature type="domain" description="Solute-binding protein family 5" evidence="4">
    <location>
        <begin position="69"/>
        <end position="264"/>
    </location>
</feature>
<dbReference type="Gene3D" id="3.40.190.10">
    <property type="entry name" value="Periplasmic binding protein-like II"/>
    <property type="match status" value="2"/>
</dbReference>
<evidence type="ECO:0000256" key="3">
    <source>
        <dbReference type="ARBA" id="ARBA00022729"/>
    </source>
</evidence>
<keyword evidence="2" id="KW-0813">Transport</keyword>
<gene>
    <name evidence="5" type="ORF">ENR01_02075</name>
</gene>
<dbReference type="SUPFAM" id="SSF53850">
    <property type="entry name" value="Periplasmic binding protein-like II"/>
    <property type="match status" value="1"/>
</dbReference>
<dbReference type="GO" id="GO:0042597">
    <property type="term" value="C:periplasmic space"/>
    <property type="evidence" value="ECO:0007669"/>
    <property type="project" value="UniProtKB-ARBA"/>
</dbReference>
<dbReference type="Gene3D" id="3.10.105.10">
    <property type="entry name" value="Dipeptide-binding Protein, Domain 3"/>
    <property type="match status" value="2"/>
</dbReference>
<accession>A0A831YTA5</accession>
<dbReference type="PANTHER" id="PTHR30290">
    <property type="entry name" value="PERIPLASMIC BINDING COMPONENT OF ABC TRANSPORTER"/>
    <property type="match status" value="1"/>
</dbReference>
<organism evidence="5">
    <name type="scientific">candidate division WWE3 bacterium</name>
    <dbReference type="NCBI Taxonomy" id="2053526"/>
    <lineage>
        <taxon>Bacteria</taxon>
        <taxon>Katanobacteria</taxon>
    </lineage>
</organism>
<dbReference type="Pfam" id="PF00496">
    <property type="entry name" value="SBP_bac_5"/>
    <property type="match status" value="1"/>
</dbReference>
<dbReference type="InterPro" id="IPR000914">
    <property type="entry name" value="SBP_5_dom"/>
</dbReference>
<dbReference type="GO" id="GO:1904680">
    <property type="term" value="F:peptide transmembrane transporter activity"/>
    <property type="evidence" value="ECO:0007669"/>
    <property type="project" value="TreeGrafter"/>
</dbReference>
<dbReference type="InterPro" id="IPR039424">
    <property type="entry name" value="SBP_5"/>
</dbReference>
<evidence type="ECO:0000256" key="1">
    <source>
        <dbReference type="ARBA" id="ARBA00005695"/>
    </source>
</evidence>
<evidence type="ECO:0000259" key="4">
    <source>
        <dbReference type="Pfam" id="PF00496"/>
    </source>
</evidence>
<protein>
    <submittedName>
        <fullName evidence="5">ABC transporter substrate-binding protein</fullName>
    </submittedName>
</protein>
<dbReference type="EMBL" id="DSPJ01000058">
    <property type="protein sequence ID" value="HEX61921.1"/>
    <property type="molecule type" value="Genomic_DNA"/>
</dbReference>
<name>A0A831YTA5_UNCKA</name>
<evidence type="ECO:0000256" key="2">
    <source>
        <dbReference type="ARBA" id="ARBA00022448"/>
    </source>
</evidence>
<evidence type="ECO:0000313" key="5">
    <source>
        <dbReference type="EMBL" id="HEX61921.1"/>
    </source>
</evidence>
<dbReference type="AlphaFoldDB" id="A0A831YTA5"/>
<dbReference type="GO" id="GO:0043190">
    <property type="term" value="C:ATP-binding cassette (ABC) transporter complex"/>
    <property type="evidence" value="ECO:0007669"/>
    <property type="project" value="InterPro"/>
</dbReference>
<comment type="similarity">
    <text evidence="1">Belongs to the bacterial solute-binding protein 5 family.</text>
</comment>
<dbReference type="Gene3D" id="3.90.76.10">
    <property type="entry name" value="Dipeptide-binding Protein, Domain 1"/>
    <property type="match status" value="1"/>
</dbReference>
<reference evidence="5" key="1">
    <citation type="journal article" date="2020" name="mSystems">
        <title>Genome- and Community-Level Interaction Insights into Carbon Utilization and Element Cycling Functions of Hydrothermarchaeota in Hydrothermal Sediment.</title>
        <authorList>
            <person name="Zhou Z."/>
            <person name="Liu Y."/>
            <person name="Xu W."/>
            <person name="Pan J."/>
            <person name="Luo Z.H."/>
            <person name="Li M."/>
        </authorList>
    </citation>
    <scope>NUCLEOTIDE SEQUENCE [LARGE SCALE GENOMIC DNA]</scope>
    <source>
        <strain evidence="5">SpSt-361</strain>
    </source>
</reference>